<evidence type="ECO:0000256" key="1">
    <source>
        <dbReference type="ARBA" id="ARBA00001933"/>
    </source>
</evidence>
<name>A0A8J7IUU3_9RHOB</name>
<dbReference type="InterPro" id="IPR004838">
    <property type="entry name" value="NHTrfase_class1_PyrdxlP-BS"/>
</dbReference>
<sequence length="325" mass="35939">MHATQTEQSKRDHGGGLDAAMAEFGGARQDWLDLSTGINPIPWPLPVFTSDAWTRLPDRQAVNLLCDAARQFWNVPDGADILPCHGASAAIARLPALMQGDTVQITTPTYNEHAASFRNHTWQVVEDNADTRVVVHPNNPDGRLWHTDELNTDFTVIDESFCDVCPDETHIARAAIPGTIVLKSFGKFWGLAGLRLGFAIGDPKLIAHLREILGPWSVSGPALEAGEQALKDLTWAQETRARLASDTDRLDAIMTAAGAENPRGTTLFRLYEVADAKALQNHMARHHIWTRIFPYSETYIRLGLPGHPHEWAQLETAIAEMEHLV</sequence>
<dbReference type="InterPro" id="IPR004839">
    <property type="entry name" value="Aminotransferase_I/II_large"/>
</dbReference>
<keyword evidence="3 5" id="KW-0032">Aminotransferase</keyword>
<evidence type="ECO:0000256" key="3">
    <source>
        <dbReference type="RuleBase" id="RU000481"/>
    </source>
</evidence>
<dbReference type="PANTHER" id="PTHR42885:SF1">
    <property type="entry name" value="THREONINE-PHOSPHATE DECARBOXYLASE"/>
    <property type="match status" value="1"/>
</dbReference>
<gene>
    <name evidence="5" type="ORF">H1D41_04495</name>
</gene>
<dbReference type="GO" id="GO:0008483">
    <property type="term" value="F:transaminase activity"/>
    <property type="evidence" value="ECO:0007669"/>
    <property type="project" value="UniProtKB-KW"/>
</dbReference>
<dbReference type="PROSITE" id="PS00105">
    <property type="entry name" value="AA_TRANSFER_CLASS_1"/>
    <property type="match status" value="1"/>
</dbReference>
<dbReference type="PANTHER" id="PTHR42885">
    <property type="entry name" value="HISTIDINOL-PHOSPHATE AMINOTRANSFERASE-RELATED"/>
    <property type="match status" value="1"/>
</dbReference>
<keyword evidence="2" id="KW-0663">Pyridoxal phosphate</keyword>
<comment type="cofactor">
    <cofactor evidence="1 3">
        <name>pyridoxal 5'-phosphate</name>
        <dbReference type="ChEBI" id="CHEBI:597326"/>
    </cofactor>
</comment>
<keyword evidence="6" id="KW-1185">Reference proteome</keyword>
<dbReference type="AlphaFoldDB" id="A0A8J7IUU3"/>
<dbReference type="EMBL" id="JADCKQ010000003">
    <property type="protein sequence ID" value="MBI1492888.1"/>
    <property type="molecule type" value="Genomic_DNA"/>
</dbReference>
<dbReference type="Pfam" id="PF00155">
    <property type="entry name" value="Aminotran_1_2"/>
    <property type="match status" value="1"/>
</dbReference>
<accession>A0A8J7IUU3</accession>
<dbReference type="InterPro" id="IPR015422">
    <property type="entry name" value="PyrdxlP-dep_Trfase_small"/>
</dbReference>
<evidence type="ECO:0000256" key="2">
    <source>
        <dbReference type="ARBA" id="ARBA00022898"/>
    </source>
</evidence>
<dbReference type="Gene3D" id="3.40.640.10">
    <property type="entry name" value="Type I PLP-dependent aspartate aminotransferase-like (Major domain)"/>
    <property type="match status" value="1"/>
</dbReference>
<protein>
    <recommendedName>
        <fullName evidence="3">Aminotransferase</fullName>
        <ecNumber evidence="3">2.6.1.-</ecNumber>
    </recommendedName>
</protein>
<evidence type="ECO:0000259" key="4">
    <source>
        <dbReference type="Pfam" id="PF00155"/>
    </source>
</evidence>
<evidence type="ECO:0000313" key="5">
    <source>
        <dbReference type="EMBL" id="MBI1492888.1"/>
    </source>
</evidence>
<reference evidence="5" key="1">
    <citation type="submission" date="2020-10" db="EMBL/GenBank/DDBJ databases">
        <title>Paenihalocynthiibacter styelae gen. nov., sp. nov., isolated from stalked sea squirt Styela clava.</title>
        <authorList>
            <person name="Kim Y.-O."/>
            <person name="Yoon J.-H."/>
        </authorList>
    </citation>
    <scope>NUCLEOTIDE SEQUENCE</scope>
    <source>
        <strain evidence="5">MYP1-1</strain>
    </source>
</reference>
<keyword evidence="3" id="KW-0808">Transferase</keyword>
<dbReference type="SUPFAM" id="SSF53383">
    <property type="entry name" value="PLP-dependent transferases"/>
    <property type="match status" value="1"/>
</dbReference>
<dbReference type="Proteomes" id="UP000640583">
    <property type="component" value="Unassembled WGS sequence"/>
</dbReference>
<dbReference type="RefSeq" id="WP_228847795.1">
    <property type="nucleotide sequence ID" value="NZ_JADCKQ010000003.1"/>
</dbReference>
<dbReference type="EC" id="2.6.1.-" evidence="3"/>
<proteinExistence type="inferred from homology"/>
<evidence type="ECO:0000313" key="6">
    <source>
        <dbReference type="Proteomes" id="UP000640583"/>
    </source>
</evidence>
<comment type="caution">
    <text evidence="5">The sequence shown here is derived from an EMBL/GenBank/DDBJ whole genome shotgun (WGS) entry which is preliminary data.</text>
</comment>
<dbReference type="InterPro" id="IPR015421">
    <property type="entry name" value="PyrdxlP-dep_Trfase_major"/>
</dbReference>
<dbReference type="CDD" id="cd00609">
    <property type="entry name" value="AAT_like"/>
    <property type="match status" value="1"/>
</dbReference>
<feature type="domain" description="Aminotransferase class I/classII large" evidence="4">
    <location>
        <begin position="52"/>
        <end position="310"/>
    </location>
</feature>
<dbReference type="GO" id="GO:0030170">
    <property type="term" value="F:pyridoxal phosphate binding"/>
    <property type="evidence" value="ECO:0007669"/>
    <property type="project" value="InterPro"/>
</dbReference>
<comment type="similarity">
    <text evidence="3">Belongs to the class-I pyridoxal-phosphate-dependent aminotransferase family.</text>
</comment>
<dbReference type="Gene3D" id="3.90.1150.10">
    <property type="entry name" value="Aspartate Aminotransferase, domain 1"/>
    <property type="match status" value="1"/>
</dbReference>
<dbReference type="InterPro" id="IPR015424">
    <property type="entry name" value="PyrdxlP-dep_Trfase"/>
</dbReference>
<organism evidence="5 6">
    <name type="scientific">Halocynthiibacter styelae</name>
    <dbReference type="NCBI Taxonomy" id="2761955"/>
    <lineage>
        <taxon>Bacteria</taxon>
        <taxon>Pseudomonadati</taxon>
        <taxon>Pseudomonadota</taxon>
        <taxon>Alphaproteobacteria</taxon>
        <taxon>Rhodobacterales</taxon>
        <taxon>Paracoccaceae</taxon>
        <taxon>Halocynthiibacter</taxon>
    </lineage>
</organism>